<evidence type="ECO:0000313" key="3">
    <source>
        <dbReference type="Proteomes" id="UP000710815"/>
    </source>
</evidence>
<dbReference type="EMBL" id="JAFEJT020000023">
    <property type="protein sequence ID" value="MCH9275979.1"/>
    <property type="molecule type" value="Genomic_DNA"/>
</dbReference>
<evidence type="ECO:0000256" key="1">
    <source>
        <dbReference type="SAM" id="Phobius"/>
    </source>
</evidence>
<keyword evidence="3" id="KW-1185">Reference proteome</keyword>
<feature type="transmembrane region" description="Helical" evidence="1">
    <location>
        <begin position="185"/>
        <end position="205"/>
    </location>
</feature>
<accession>A0ABS9VV66</accession>
<dbReference type="RefSeq" id="WP_241513684.1">
    <property type="nucleotide sequence ID" value="NZ_JAFEJT020000023.1"/>
</dbReference>
<dbReference type="Proteomes" id="UP000710815">
    <property type="component" value="Unassembled WGS sequence"/>
</dbReference>
<reference evidence="2 3" key="1">
    <citation type="journal article" date="2021" name="Environ. Microbiol.">
        <title>Genetic insights into the dark matter of the mammalian gut microbiota through targeted genome reconstruction.</title>
        <authorList>
            <person name="Lugli G.A."/>
            <person name="Alessandri G."/>
            <person name="Milani C."/>
            <person name="Viappiani A."/>
            <person name="Fontana F."/>
            <person name="Tarracchini C."/>
            <person name="Mancabelli L."/>
            <person name="Argentini C."/>
            <person name="Ruiz L."/>
            <person name="Margolles A."/>
            <person name="van Sinderen D."/>
            <person name="Turroni F."/>
            <person name="Ventura M."/>
        </authorList>
    </citation>
    <scope>NUCLEOTIDE SEQUENCE [LARGE SCALE GENOMIC DNA]</scope>
    <source>
        <strain evidence="2 3">MA1</strain>
    </source>
</reference>
<feature type="transmembrane region" description="Helical" evidence="1">
    <location>
        <begin position="58"/>
        <end position="79"/>
    </location>
</feature>
<keyword evidence="1" id="KW-0812">Transmembrane</keyword>
<reference evidence="2 3" key="2">
    <citation type="journal article" date="2021" name="Syst. Appl. Microbiol.">
        <title>Phylogenetic classification of ten novel species belonging to the genus Bifidobacterium comprising B. phasiani sp. nov., B. pongonis sp. nov., B. saguinibicoloris sp. nov., B. colobi sp. nov., B. simiiventris sp. nov., B. santillanense sp. nov., B. miconis sp. nov., B. amazonense sp. nov., B. pluvialisilvae sp. nov., and B. miconisargentati sp. nov.</title>
        <authorList>
            <person name="Lugli G.A."/>
            <person name="Calvete-Torre I."/>
            <person name="Alessandri G."/>
            <person name="Milani C."/>
            <person name="Turroni F."/>
            <person name="Laiolo P."/>
            <person name="Ossiprandi M.C."/>
            <person name="Margolles A."/>
            <person name="Ruiz L."/>
            <person name="Ventura M."/>
        </authorList>
    </citation>
    <scope>NUCLEOTIDE SEQUENCE [LARGE SCALE GENOMIC DNA]</scope>
    <source>
        <strain evidence="2 3">MA1</strain>
    </source>
</reference>
<keyword evidence="1" id="KW-1133">Transmembrane helix</keyword>
<organism evidence="2 3">
    <name type="scientific">Bifidobacterium amazonense</name>
    <dbReference type="NCBI Taxonomy" id="2809027"/>
    <lineage>
        <taxon>Bacteria</taxon>
        <taxon>Bacillati</taxon>
        <taxon>Actinomycetota</taxon>
        <taxon>Actinomycetes</taxon>
        <taxon>Bifidobacteriales</taxon>
        <taxon>Bifidobacteriaceae</taxon>
        <taxon>Bifidobacterium</taxon>
    </lineage>
</organism>
<feature type="transmembrane region" description="Helical" evidence="1">
    <location>
        <begin position="211"/>
        <end position="230"/>
    </location>
</feature>
<feature type="transmembrane region" description="Helical" evidence="1">
    <location>
        <begin position="26"/>
        <end position="46"/>
    </location>
</feature>
<comment type="caution">
    <text evidence="2">The sequence shown here is derived from an EMBL/GenBank/DDBJ whole genome shotgun (WGS) entry which is preliminary data.</text>
</comment>
<feature type="transmembrane region" description="Helical" evidence="1">
    <location>
        <begin position="128"/>
        <end position="150"/>
    </location>
</feature>
<gene>
    <name evidence="2" type="ORF">JS533_006795</name>
</gene>
<keyword evidence="1" id="KW-0472">Membrane</keyword>
<evidence type="ECO:0000313" key="2">
    <source>
        <dbReference type="EMBL" id="MCH9275979.1"/>
    </source>
</evidence>
<proteinExistence type="predicted"/>
<name>A0ABS9VV66_9BIFI</name>
<protein>
    <submittedName>
        <fullName evidence="2">Uncharacterized protein</fullName>
    </submittedName>
</protein>
<feature type="transmembrane region" description="Helical" evidence="1">
    <location>
        <begin position="100"/>
        <end position="122"/>
    </location>
</feature>
<sequence length="234" mass="24629">MEQSIVSKWLAVANFDSPVSQMILRVWQVFVNGALLWIAAIPYFAFDLLVGWQPSHGAIWLGCAALAPLFPAVTGLIAVSRDMITERGYVGATGRRFVAAVVHAAPAVRLTWLMCVATTLFVAYDVALFAGTVAMPASAAAVALTMLSLLCAASWTLAGRDTAAVGAAPAVRQLAGVIVATIRKAYLPLVWLFLLAVIIAASLLPMIGACLLAFAPGLWGAVVALVNLTMRFGM</sequence>